<feature type="region of interest" description="Disordered" evidence="1">
    <location>
        <begin position="302"/>
        <end position="321"/>
    </location>
</feature>
<proteinExistence type="predicted"/>
<dbReference type="Pfam" id="PF12118">
    <property type="entry name" value="SprA-related"/>
    <property type="match status" value="1"/>
</dbReference>
<comment type="caution">
    <text evidence="2">The sequence shown here is derived from an EMBL/GenBank/DDBJ whole genome shotgun (WGS) entry which is preliminary data.</text>
</comment>
<protein>
    <recommendedName>
        <fullName evidence="4">Catalase</fullName>
    </recommendedName>
</protein>
<gene>
    <name evidence="2" type="ORF">GCM10022414_37080</name>
</gene>
<dbReference type="Proteomes" id="UP001500392">
    <property type="component" value="Unassembled WGS sequence"/>
</dbReference>
<organism evidence="2 3">
    <name type="scientific">Zhongshania borealis</name>
    <dbReference type="NCBI Taxonomy" id="889488"/>
    <lineage>
        <taxon>Bacteria</taxon>
        <taxon>Pseudomonadati</taxon>
        <taxon>Pseudomonadota</taxon>
        <taxon>Gammaproteobacteria</taxon>
        <taxon>Cellvibrionales</taxon>
        <taxon>Spongiibacteraceae</taxon>
        <taxon>Zhongshania</taxon>
    </lineage>
</organism>
<feature type="region of interest" description="Disordered" evidence="1">
    <location>
        <begin position="1"/>
        <end position="69"/>
    </location>
</feature>
<evidence type="ECO:0000313" key="2">
    <source>
        <dbReference type="EMBL" id="GAA4106558.1"/>
    </source>
</evidence>
<evidence type="ECO:0000256" key="1">
    <source>
        <dbReference type="SAM" id="MobiDB-lite"/>
    </source>
</evidence>
<dbReference type="EMBL" id="BAABDM010000014">
    <property type="protein sequence ID" value="GAA4106558.1"/>
    <property type="molecule type" value="Genomic_DNA"/>
</dbReference>
<keyword evidence="3" id="KW-1185">Reference proteome</keyword>
<dbReference type="RefSeq" id="WP_344938965.1">
    <property type="nucleotide sequence ID" value="NZ_BAABDM010000014.1"/>
</dbReference>
<evidence type="ECO:0008006" key="4">
    <source>
        <dbReference type="Google" id="ProtNLM"/>
    </source>
</evidence>
<reference evidence="3" key="1">
    <citation type="journal article" date="2019" name="Int. J. Syst. Evol. Microbiol.">
        <title>The Global Catalogue of Microorganisms (GCM) 10K type strain sequencing project: providing services to taxonomists for standard genome sequencing and annotation.</title>
        <authorList>
            <consortium name="The Broad Institute Genomics Platform"/>
            <consortium name="The Broad Institute Genome Sequencing Center for Infectious Disease"/>
            <person name="Wu L."/>
            <person name="Ma J."/>
        </authorList>
    </citation>
    <scope>NUCLEOTIDE SEQUENCE [LARGE SCALE GENOMIC DNA]</scope>
    <source>
        <strain evidence="3">JCM 17304</strain>
    </source>
</reference>
<evidence type="ECO:0000313" key="3">
    <source>
        <dbReference type="Proteomes" id="UP001500392"/>
    </source>
</evidence>
<feature type="region of interest" description="Disordered" evidence="1">
    <location>
        <begin position="250"/>
        <end position="278"/>
    </location>
</feature>
<feature type="region of interest" description="Disordered" evidence="1">
    <location>
        <begin position="110"/>
        <end position="150"/>
    </location>
</feature>
<name>A0ABP7X7E5_9GAMM</name>
<feature type="compositionally biased region" description="Basic and acidic residues" evidence="1">
    <location>
        <begin position="308"/>
        <end position="321"/>
    </location>
</feature>
<feature type="compositionally biased region" description="Polar residues" evidence="1">
    <location>
        <begin position="1"/>
        <end position="11"/>
    </location>
</feature>
<dbReference type="InterPro" id="IPR021973">
    <property type="entry name" value="SprA-related"/>
</dbReference>
<sequence>MDAISASSVSPINRPHSGVVGSVQLRSQPAVQGLQAPVPVKSLQPRPITAPAENDSQSRSLVKSDPNLSIFADSGVSPARLAILSSPRLYIAEAEQGDDGVVYSVKGALTGRSGDSTAPDSVAEDDGGDSAVAAPARGVESAAKKAEEQQVQTEIQELAARDREVHSHELAHSVSGGRYAGAPSYEFERGPDGNTYAVNGEVSIDIAPAATPQATIDKMQIVKQAALAPAEPSSQDRQVAAEAARIEAEARRELAASSLEDGDGRNRSQSLASAADRSLASEIDTAKFAEVDIKAQRLSSLYSTHSSSIEREPLSLLDSRA</sequence>
<feature type="compositionally biased region" description="Low complexity" evidence="1">
    <location>
        <begin position="267"/>
        <end position="278"/>
    </location>
</feature>
<accession>A0ABP7X7E5</accession>